<accession>A0A199UC23</accession>
<reference evidence="1" key="1">
    <citation type="submission" date="2016-02" db="EMBL/GenBank/DDBJ databases">
        <title>WGS assembly of Manihot esculenta.</title>
        <authorList>
            <person name="Bredeson J.V."/>
            <person name="Prochnik S.E."/>
            <person name="Lyons J.B."/>
            <person name="Schmutz J."/>
            <person name="Grimwood J."/>
            <person name="Vrebalov J."/>
            <person name="Bart R.S."/>
            <person name="Amuge T."/>
            <person name="Ferguson M.E."/>
            <person name="Green R."/>
            <person name="Putnam N."/>
            <person name="Stites J."/>
            <person name="Rounsley S."/>
            <person name="Rokhsar D.S."/>
        </authorList>
    </citation>
    <scope>NUCLEOTIDE SEQUENCE [LARGE SCALE GENOMIC DNA]</scope>
    <source>
        <tissue evidence="1">Leaf</tissue>
    </source>
</reference>
<organism evidence="1">
    <name type="scientific">Manihot esculenta</name>
    <name type="common">Cassava</name>
    <name type="synonym">Jatropha manihot</name>
    <dbReference type="NCBI Taxonomy" id="3983"/>
    <lineage>
        <taxon>Eukaryota</taxon>
        <taxon>Viridiplantae</taxon>
        <taxon>Streptophyta</taxon>
        <taxon>Embryophyta</taxon>
        <taxon>Tracheophyta</taxon>
        <taxon>Spermatophyta</taxon>
        <taxon>Magnoliopsida</taxon>
        <taxon>eudicotyledons</taxon>
        <taxon>Gunneridae</taxon>
        <taxon>Pentapetalae</taxon>
        <taxon>rosids</taxon>
        <taxon>fabids</taxon>
        <taxon>Malpighiales</taxon>
        <taxon>Euphorbiaceae</taxon>
        <taxon>Crotonoideae</taxon>
        <taxon>Manihoteae</taxon>
        <taxon>Manihot</taxon>
    </lineage>
</organism>
<sequence length="41" mass="4476">MRCGPHAVHCVNGLSAGIVREWAMQLRIHVLSTGEMSAEPM</sequence>
<dbReference type="AlphaFoldDB" id="A0A199UC23"/>
<protein>
    <submittedName>
        <fullName evidence="1">Uncharacterized protein</fullName>
    </submittedName>
</protein>
<dbReference type="EMBL" id="KV450446">
    <property type="protein sequence ID" value="OAY22320.1"/>
    <property type="molecule type" value="Genomic_DNA"/>
</dbReference>
<gene>
    <name evidence="1" type="ORF">MANES_S010500</name>
</gene>
<name>A0A199UC23_MANES</name>
<evidence type="ECO:0000313" key="1">
    <source>
        <dbReference type="EMBL" id="OAY22320.1"/>
    </source>
</evidence>
<proteinExistence type="predicted"/>